<dbReference type="InterPro" id="IPR005888">
    <property type="entry name" value="dTDP_Gluc_deHydtase"/>
</dbReference>
<evidence type="ECO:0000313" key="9">
    <source>
        <dbReference type="EMBL" id="MCD2167180.1"/>
    </source>
</evidence>
<reference evidence="9 10" key="1">
    <citation type="submission" date="2021-11" db="EMBL/GenBank/DDBJ databases">
        <title>Genome sequence.</title>
        <authorList>
            <person name="Sun Q."/>
        </authorList>
    </citation>
    <scope>NUCLEOTIDE SEQUENCE [LARGE SCALE GENOMIC DNA]</scope>
    <source>
        <strain evidence="9 10">KCTC 12005</strain>
    </source>
</reference>
<evidence type="ECO:0000259" key="8">
    <source>
        <dbReference type="Pfam" id="PF16363"/>
    </source>
</evidence>
<protein>
    <recommendedName>
        <fullName evidence="4 7">dTDP-glucose 4,6-dehydratase</fullName>
        <ecNumber evidence="4 7">4.2.1.46</ecNumber>
    </recommendedName>
</protein>
<dbReference type="EMBL" id="JAJNCT010000025">
    <property type="protein sequence ID" value="MCD2167180.1"/>
    <property type="molecule type" value="Genomic_DNA"/>
</dbReference>
<dbReference type="EC" id="4.2.1.46" evidence="4 7"/>
<evidence type="ECO:0000256" key="6">
    <source>
        <dbReference type="ARBA" id="ARBA00023239"/>
    </source>
</evidence>
<dbReference type="Proteomes" id="UP001199260">
    <property type="component" value="Unassembled WGS sequence"/>
</dbReference>
<dbReference type="AlphaFoldDB" id="A0AAW4Y007"/>
<evidence type="ECO:0000256" key="1">
    <source>
        <dbReference type="ARBA" id="ARBA00001539"/>
    </source>
</evidence>
<dbReference type="Gene3D" id="3.90.25.10">
    <property type="entry name" value="UDP-galactose 4-epimerase, domain 1"/>
    <property type="match status" value="1"/>
</dbReference>
<comment type="cofactor">
    <cofactor evidence="2 7">
        <name>NAD(+)</name>
        <dbReference type="ChEBI" id="CHEBI:57540"/>
    </cofactor>
</comment>
<dbReference type="InterPro" id="IPR016040">
    <property type="entry name" value="NAD(P)-bd_dom"/>
</dbReference>
<evidence type="ECO:0000313" key="10">
    <source>
        <dbReference type="Proteomes" id="UP001199260"/>
    </source>
</evidence>
<comment type="caution">
    <text evidence="9">The sequence shown here is derived from an EMBL/GenBank/DDBJ whole genome shotgun (WGS) entry which is preliminary data.</text>
</comment>
<organism evidence="9 10">
    <name type="scientific">Comamonas koreensis</name>
    <dbReference type="NCBI Taxonomy" id="160825"/>
    <lineage>
        <taxon>Bacteria</taxon>
        <taxon>Pseudomonadati</taxon>
        <taxon>Pseudomonadota</taxon>
        <taxon>Betaproteobacteria</taxon>
        <taxon>Burkholderiales</taxon>
        <taxon>Comamonadaceae</taxon>
        <taxon>Comamonas</taxon>
    </lineage>
</organism>
<accession>A0AAW4Y007</accession>
<dbReference type="Gene3D" id="3.40.50.720">
    <property type="entry name" value="NAD(P)-binding Rossmann-like Domain"/>
    <property type="match status" value="1"/>
</dbReference>
<dbReference type="GO" id="GO:0008460">
    <property type="term" value="F:dTDP-glucose 4,6-dehydratase activity"/>
    <property type="evidence" value="ECO:0007669"/>
    <property type="project" value="UniProtKB-EC"/>
</dbReference>
<evidence type="ECO:0000256" key="4">
    <source>
        <dbReference type="ARBA" id="ARBA00011990"/>
    </source>
</evidence>
<keyword evidence="10" id="KW-1185">Reference proteome</keyword>
<gene>
    <name evidence="9" type="primary">rfbB</name>
    <name evidence="9" type="ORF">LPW39_18830</name>
</gene>
<dbReference type="Pfam" id="PF16363">
    <property type="entry name" value="GDP_Man_Dehyd"/>
    <property type="match status" value="1"/>
</dbReference>
<sequence>MILVTGGAGFIGSNFVLDWLAGSDEPVVNLDKLTYAGNLHNLASLQGDSRHHFVHGDIGDRALLDRLLAEHQPRAIVHFAAESHVDRSIHGPEDFIQTNVVGTLRLLEAARAYWSGLEGERKTGFRFLHVSTDEVYGSLEKDDPAFTETHNFEPNSPYSASKAASDHLVRAWFHTYGLPVLTTNCSNNYGPYHFPEKLIPLMIVNALAGKNLPVYGDGMQIRDWLYVKDHCSAIRRVLEAGRLGETYNVGGWNEMPNIEIVKHVCSLLDAQRPRADGQSYAEQISYVKDRPGHDRRYAIDARKLEKELGWKPAETFDSGIRKTVQWYLDHQDWVAQVQSGDYKDWVSKQYA</sequence>
<comment type="catalytic activity">
    <reaction evidence="1 7">
        <text>dTDP-alpha-D-glucose = dTDP-4-dehydro-6-deoxy-alpha-D-glucose + H2O</text>
        <dbReference type="Rhea" id="RHEA:17221"/>
        <dbReference type="ChEBI" id="CHEBI:15377"/>
        <dbReference type="ChEBI" id="CHEBI:57477"/>
        <dbReference type="ChEBI" id="CHEBI:57649"/>
        <dbReference type="EC" id="4.2.1.46"/>
    </reaction>
</comment>
<dbReference type="GO" id="GO:0009225">
    <property type="term" value="P:nucleotide-sugar metabolic process"/>
    <property type="evidence" value="ECO:0007669"/>
    <property type="project" value="InterPro"/>
</dbReference>
<comment type="similarity">
    <text evidence="3 7">Belongs to the NAD(P)-dependent epimerase/dehydratase family. dTDP-glucose dehydratase subfamily.</text>
</comment>
<dbReference type="InterPro" id="IPR036291">
    <property type="entry name" value="NAD(P)-bd_dom_sf"/>
</dbReference>
<keyword evidence="6 7" id="KW-0456">Lyase</keyword>
<evidence type="ECO:0000256" key="2">
    <source>
        <dbReference type="ARBA" id="ARBA00001911"/>
    </source>
</evidence>
<feature type="domain" description="NAD(P)-binding" evidence="8">
    <location>
        <begin position="3"/>
        <end position="323"/>
    </location>
</feature>
<evidence type="ECO:0000256" key="3">
    <source>
        <dbReference type="ARBA" id="ARBA00008178"/>
    </source>
</evidence>
<dbReference type="NCBIfam" id="TIGR01181">
    <property type="entry name" value="dTDP_gluc_dehyt"/>
    <property type="match status" value="1"/>
</dbReference>
<keyword evidence="5" id="KW-0520">NAD</keyword>
<dbReference type="PANTHER" id="PTHR43000">
    <property type="entry name" value="DTDP-D-GLUCOSE 4,6-DEHYDRATASE-RELATED"/>
    <property type="match status" value="1"/>
</dbReference>
<dbReference type="SUPFAM" id="SSF51735">
    <property type="entry name" value="NAD(P)-binding Rossmann-fold domains"/>
    <property type="match status" value="1"/>
</dbReference>
<dbReference type="CDD" id="cd05246">
    <property type="entry name" value="dTDP_GD_SDR_e"/>
    <property type="match status" value="1"/>
</dbReference>
<evidence type="ECO:0000256" key="7">
    <source>
        <dbReference type="RuleBase" id="RU004473"/>
    </source>
</evidence>
<dbReference type="RefSeq" id="WP_230778647.1">
    <property type="nucleotide sequence ID" value="NZ_JAJNCT010000025.1"/>
</dbReference>
<name>A0AAW4Y007_9BURK</name>
<proteinExistence type="inferred from homology"/>
<evidence type="ECO:0000256" key="5">
    <source>
        <dbReference type="ARBA" id="ARBA00023027"/>
    </source>
</evidence>